<feature type="transmembrane region" description="Helical" evidence="2">
    <location>
        <begin position="59"/>
        <end position="78"/>
    </location>
</feature>
<proteinExistence type="predicted"/>
<gene>
    <name evidence="3" type="ORF">GCM10010123_17480</name>
</gene>
<feature type="region of interest" description="Disordered" evidence="1">
    <location>
        <begin position="85"/>
        <end position="114"/>
    </location>
</feature>
<sequence length="114" mass="11670">MAHDRVGFGAAVALTGLVALTCVWCGRASRALWETLAVTGAVSLTAAIAGHLVVGYVDVGHLVPVVAAAGAMLLGLALTRATWTGRSGLDPAGRDHLAREAARRGERPRPAHPS</sequence>
<feature type="transmembrane region" description="Helical" evidence="2">
    <location>
        <begin position="6"/>
        <end position="25"/>
    </location>
</feature>
<feature type="compositionally biased region" description="Basic and acidic residues" evidence="1">
    <location>
        <begin position="92"/>
        <end position="114"/>
    </location>
</feature>
<keyword evidence="2" id="KW-0472">Membrane</keyword>
<evidence type="ECO:0000313" key="3">
    <source>
        <dbReference type="EMBL" id="GGJ88400.1"/>
    </source>
</evidence>
<evidence type="ECO:0000256" key="1">
    <source>
        <dbReference type="SAM" id="MobiDB-lite"/>
    </source>
</evidence>
<name>A0A8J3F8E4_9ACTN</name>
<keyword evidence="2" id="KW-0812">Transmembrane</keyword>
<dbReference type="Proteomes" id="UP000649739">
    <property type="component" value="Unassembled WGS sequence"/>
</dbReference>
<protein>
    <submittedName>
        <fullName evidence="3">Uncharacterized protein</fullName>
    </submittedName>
</protein>
<accession>A0A8J3F8E4</accession>
<reference evidence="3" key="1">
    <citation type="journal article" date="2014" name="Int. J. Syst. Evol. Microbiol.">
        <title>Complete genome sequence of Corynebacterium casei LMG S-19264T (=DSM 44701T), isolated from a smear-ripened cheese.</title>
        <authorList>
            <consortium name="US DOE Joint Genome Institute (JGI-PGF)"/>
            <person name="Walter F."/>
            <person name="Albersmeier A."/>
            <person name="Kalinowski J."/>
            <person name="Ruckert C."/>
        </authorList>
    </citation>
    <scope>NUCLEOTIDE SEQUENCE</scope>
    <source>
        <strain evidence="3">JCM 3090</strain>
    </source>
</reference>
<comment type="caution">
    <text evidence="3">The sequence shown here is derived from an EMBL/GenBank/DDBJ whole genome shotgun (WGS) entry which is preliminary data.</text>
</comment>
<dbReference type="RefSeq" id="WP_189169565.1">
    <property type="nucleotide sequence ID" value="NZ_BMQB01000003.1"/>
</dbReference>
<dbReference type="EMBL" id="BMQB01000003">
    <property type="protein sequence ID" value="GGJ88400.1"/>
    <property type="molecule type" value="Genomic_DNA"/>
</dbReference>
<feature type="transmembrane region" description="Helical" evidence="2">
    <location>
        <begin position="32"/>
        <end position="53"/>
    </location>
</feature>
<evidence type="ECO:0000256" key="2">
    <source>
        <dbReference type="SAM" id="Phobius"/>
    </source>
</evidence>
<organism evidence="3 4">
    <name type="scientific">Pilimelia anulata</name>
    <dbReference type="NCBI Taxonomy" id="53371"/>
    <lineage>
        <taxon>Bacteria</taxon>
        <taxon>Bacillati</taxon>
        <taxon>Actinomycetota</taxon>
        <taxon>Actinomycetes</taxon>
        <taxon>Micromonosporales</taxon>
        <taxon>Micromonosporaceae</taxon>
        <taxon>Pilimelia</taxon>
    </lineage>
</organism>
<reference evidence="3" key="2">
    <citation type="submission" date="2020-09" db="EMBL/GenBank/DDBJ databases">
        <authorList>
            <person name="Sun Q."/>
            <person name="Ohkuma M."/>
        </authorList>
    </citation>
    <scope>NUCLEOTIDE SEQUENCE</scope>
    <source>
        <strain evidence="3">JCM 3090</strain>
    </source>
</reference>
<keyword evidence="2" id="KW-1133">Transmembrane helix</keyword>
<evidence type="ECO:0000313" key="4">
    <source>
        <dbReference type="Proteomes" id="UP000649739"/>
    </source>
</evidence>
<keyword evidence="4" id="KW-1185">Reference proteome</keyword>
<dbReference type="AlphaFoldDB" id="A0A8J3F8E4"/>